<organism evidence="2 3">
    <name type="scientific">Fusarium tricinctum</name>
    <dbReference type="NCBI Taxonomy" id="61284"/>
    <lineage>
        <taxon>Eukaryota</taxon>
        <taxon>Fungi</taxon>
        <taxon>Dikarya</taxon>
        <taxon>Ascomycota</taxon>
        <taxon>Pezizomycotina</taxon>
        <taxon>Sordariomycetes</taxon>
        <taxon>Hypocreomycetidae</taxon>
        <taxon>Hypocreales</taxon>
        <taxon>Nectriaceae</taxon>
        <taxon>Fusarium</taxon>
        <taxon>Fusarium tricinctum species complex</taxon>
    </lineage>
</organism>
<dbReference type="EMBL" id="JAGPXF010000005">
    <property type="protein sequence ID" value="KAH7242795.1"/>
    <property type="molecule type" value="Genomic_DNA"/>
</dbReference>
<dbReference type="InterPro" id="IPR016181">
    <property type="entry name" value="Acyl_CoA_acyltransferase"/>
</dbReference>
<dbReference type="Proteomes" id="UP000813427">
    <property type="component" value="Unassembled WGS sequence"/>
</dbReference>
<name>A0A8K0RUH4_9HYPO</name>
<evidence type="ECO:0000313" key="2">
    <source>
        <dbReference type="EMBL" id="KAH7242795.1"/>
    </source>
</evidence>
<sequence length="219" mass="25195">MAYHMDVKPVSEVDLPRCMEILIPSFEFMSISEILHGLNALSDREALSKLHWQTIQEHLARYPQGGAVGIKCVDVDQVTGNETIIGYAEWFIYPQPRTLDECLKPLGFMQPLRTADNDKHNSIRDYFRPSIETRADVMGTRPYGLLVWLCVDPSFRRRGAASKLVRWGMDQCTKLAIPAYLEASHEGKKLYESLGWQVLQHPRVQDIGYPIMMWWPNES</sequence>
<dbReference type="PROSITE" id="PS51186">
    <property type="entry name" value="GNAT"/>
    <property type="match status" value="1"/>
</dbReference>
<dbReference type="OrthoDB" id="410198at2759"/>
<dbReference type="PANTHER" id="PTHR42791:SF14">
    <property type="entry name" value="N-ACETYLTRANSFERASE DOMAIN-CONTAINING PROTEIN"/>
    <property type="match status" value="1"/>
</dbReference>
<dbReference type="AlphaFoldDB" id="A0A8K0RUH4"/>
<keyword evidence="3" id="KW-1185">Reference proteome</keyword>
<feature type="domain" description="N-acetyltransferase" evidence="1">
    <location>
        <begin position="5"/>
        <end position="218"/>
    </location>
</feature>
<evidence type="ECO:0000259" key="1">
    <source>
        <dbReference type="PROSITE" id="PS51186"/>
    </source>
</evidence>
<reference evidence="2" key="1">
    <citation type="journal article" date="2021" name="Nat. Commun.">
        <title>Genetic determinants of endophytism in the Arabidopsis root mycobiome.</title>
        <authorList>
            <person name="Mesny F."/>
            <person name="Miyauchi S."/>
            <person name="Thiergart T."/>
            <person name="Pickel B."/>
            <person name="Atanasova L."/>
            <person name="Karlsson M."/>
            <person name="Huettel B."/>
            <person name="Barry K.W."/>
            <person name="Haridas S."/>
            <person name="Chen C."/>
            <person name="Bauer D."/>
            <person name="Andreopoulos W."/>
            <person name="Pangilinan J."/>
            <person name="LaButti K."/>
            <person name="Riley R."/>
            <person name="Lipzen A."/>
            <person name="Clum A."/>
            <person name="Drula E."/>
            <person name="Henrissat B."/>
            <person name="Kohler A."/>
            <person name="Grigoriev I.V."/>
            <person name="Martin F.M."/>
            <person name="Hacquard S."/>
        </authorList>
    </citation>
    <scope>NUCLEOTIDE SEQUENCE</scope>
    <source>
        <strain evidence="2">MPI-SDFR-AT-0068</strain>
    </source>
</reference>
<dbReference type="InterPro" id="IPR000182">
    <property type="entry name" value="GNAT_dom"/>
</dbReference>
<dbReference type="InterPro" id="IPR052523">
    <property type="entry name" value="Trichothecene_AcTrans"/>
</dbReference>
<accession>A0A8K0RUH4</accession>
<gene>
    <name evidence="2" type="ORF">BKA59DRAFT_530676</name>
</gene>
<dbReference type="PANTHER" id="PTHR42791">
    <property type="entry name" value="GNAT FAMILY ACETYLTRANSFERASE"/>
    <property type="match status" value="1"/>
</dbReference>
<dbReference type="SUPFAM" id="SSF55729">
    <property type="entry name" value="Acyl-CoA N-acyltransferases (Nat)"/>
    <property type="match status" value="1"/>
</dbReference>
<protein>
    <recommendedName>
        <fullName evidence="1">N-acetyltransferase domain-containing protein</fullName>
    </recommendedName>
</protein>
<dbReference type="GO" id="GO:0016747">
    <property type="term" value="F:acyltransferase activity, transferring groups other than amino-acyl groups"/>
    <property type="evidence" value="ECO:0007669"/>
    <property type="project" value="InterPro"/>
</dbReference>
<dbReference type="CDD" id="cd04301">
    <property type="entry name" value="NAT_SF"/>
    <property type="match status" value="1"/>
</dbReference>
<evidence type="ECO:0000313" key="3">
    <source>
        <dbReference type="Proteomes" id="UP000813427"/>
    </source>
</evidence>
<proteinExistence type="predicted"/>
<dbReference type="Gene3D" id="3.40.630.30">
    <property type="match status" value="1"/>
</dbReference>
<dbReference type="Pfam" id="PF13508">
    <property type="entry name" value="Acetyltransf_7"/>
    <property type="match status" value="1"/>
</dbReference>
<comment type="caution">
    <text evidence="2">The sequence shown here is derived from an EMBL/GenBank/DDBJ whole genome shotgun (WGS) entry which is preliminary data.</text>
</comment>